<dbReference type="InterPro" id="IPR013087">
    <property type="entry name" value="Znf_C2H2_type"/>
</dbReference>
<dbReference type="InterPro" id="IPR036236">
    <property type="entry name" value="Znf_C2H2_sf"/>
</dbReference>
<feature type="domain" description="C2H2-type" evidence="10">
    <location>
        <begin position="59"/>
        <end position="84"/>
    </location>
</feature>
<dbReference type="GO" id="GO:0000977">
    <property type="term" value="F:RNA polymerase II transcription regulatory region sequence-specific DNA binding"/>
    <property type="evidence" value="ECO:0007669"/>
    <property type="project" value="TreeGrafter"/>
</dbReference>
<evidence type="ECO:0000256" key="1">
    <source>
        <dbReference type="ARBA" id="ARBA00004123"/>
    </source>
</evidence>
<evidence type="ECO:0000256" key="5">
    <source>
        <dbReference type="ARBA" id="ARBA00022833"/>
    </source>
</evidence>
<dbReference type="Pfam" id="PF00096">
    <property type="entry name" value="zf-C2H2"/>
    <property type="match status" value="2"/>
</dbReference>
<dbReference type="PANTHER" id="PTHR14196">
    <property type="entry name" value="ODD-SKIPPED - RELATED"/>
    <property type="match status" value="1"/>
</dbReference>
<evidence type="ECO:0000259" key="10">
    <source>
        <dbReference type="PROSITE" id="PS50157"/>
    </source>
</evidence>
<accession>A0A9D4NMB2</accession>
<dbReference type="SUPFAM" id="SSF57667">
    <property type="entry name" value="beta-beta-alpha zinc fingers"/>
    <property type="match status" value="1"/>
</dbReference>
<dbReference type="Proteomes" id="UP000828390">
    <property type="component" value="Unassembled WGS sequence"/>
</dbReference>
<dbReference type="GO" id="GO:0008270">
    <property type="term" value="F:zinc ion binding"/>
    <property type="evidence" value="ECO:0007669"/>
    <property type="project" value="UniProtKB-KW"/>
</dbReference>
<evidence type="ECO:0000313" key="12">
    <source>
        <dbReference type="Proteomes" id="UP000828390"/>
    </source>
</evidence>
<dbReference type="AlphaFoldDB" id="A0A9D4NMB2"/>
<keyword evidence="7" id="KW-0804">Transcription</keyword>
<dbReference type="Gene3D" id="3.30.160.60">
    <property type="entry name" value="Classic Zinc Finger"/>
    <property type="match status" value="2"/>
</dbReference>
<evidence type="ECO:0000256" key="6">
    <source>
        <dbReference type="ARBA" id="ARBA00023015"/>
    </source>
</evidence>
<keyword evidence="12" id="KW-1185">Reference proteome</keyword>
<comment type="subcellular location">
    <subcellularLocation>
        <location evidence="1">Nucleus</location>
    </subcellularLocation>
</comment>
<sequence length="84" mass="9990">MIEVMSVLICIECNGNFPYDHRIWAVEEGSFACRYCSRTFMFKSRLEIHEIVHTGERPYECSVCHKRFNRKGNLKAHYMTHMAE</sequence>
<comment type="caution">
    <text evidence="11">The sequence shown here is derived from an EMBL/GenBank/DDBJ whole genome shotgun (WGS) entry which is preliminary data.</text>
</comment>
<proteinExistence type="predicted"/>
<organism evidence="11 12">
    <name type="scientific">Dreissena polymorpha</name>
    <name type="common">Zebra mussel</name>
    <name type="synonym">Mytilus polymorpha</name>
    <dbReference type="NCBI Taxonomy" id="45954"/>
    <lineage>
        <taxon>Eukaryota</taxon>
        <taxon>Metazoa</taxon>
        <taxon>Spiralia</taxon>
        <taxon>Lophotrochozoa</taxon>
        <taxon>Mollusca</taxon>
        <taxon>Bivalvia</taxon>
        <taxon>Autobranchia</taxon>
        <taxon>Heteroconchia</taxon>
        <taxon>Euheterodonta</taxon>
        <taxon>Imparidentia</taxon>
        <taxon>Neoheterodontei</taxon>
        <taxon>Myida</taxon>
        <taxon>Dreissenoidea</taxon>
        <taxon>Dreissenidae</taxon>
        <taxon>Dreissena</taxon>
    </lineage>
</organism>
<evidence type="ECO:0000256" key="3">
    <source>
        <dbReference type="ARBA" id="ARBA00022737"/>
    </source>
</evidence>
<dbReference type="PROSITE" id="PS00028">
    <property type="entry name" value="ZINC_FINGER_C2H2_1"/>
    <property type="match status" value="2"/>
</dbReference>
<dbReference type="InterPro" id="IPR050717">
    <property type="entry name" value="C2H2-ZF_Transcription_Reg"/>
</dbReference>
<reference evidence="11" key="2">
    <citation type="submission" date="2020-11" db="EMBL/GenBank/DDBJ databases">
        <authorList>
            <person name="McCartney M.A."/>
            <person name="Auch B."/>
            <person name="Kono T."/>
            <person name="Mallez S."/>
            <person name="Becker A."/>
            <person name="Gohl D.M."/>
            <person name="Silverstein K.A.T."/>
            <person name="Koren S."/>
            <person name="Bechman K.B."/>
            <person name="Herman A."/>
            <person name="Abrahante J.E."/>
            <person name="Garbe J."/>
        </authorList>
    </citation>
    <scope>NUCLEOTIDE SEQUENCE</scope>
    <source>
        <strain evidence="11">Duluth1</strain>
        <tissue evidence="11">Whole animal</tissue>
    </source>
</reference>
<evidence type="ECO:0000256" key="2">
    <source>
        <dbReference type="ARBA" id="ARBA00022723"/>
    </source>
</evidence>
<keyword evidence="6" id="KW-0805">Transcription regulation</keyword>
<gene>
    <name evidence="11" type="ORF">DPMN_021526</name>
</gene>
<dbReference type="FunFam" id="3.30.160.60:FF:000130">
    <property type="entry name" value="Spalt-like transcription factor 4"/>
    <property type="match status" value="1"/>
</dbReference>
<dbReference type="GO" id="GO:0005634">
    <property type="term" value="C:nucleus"/>
    <property type="evidence" value="ECO:0007669"/>
    <property type="project" value="UniProtKB-SubCell"/>
</dbReference>
<keyword evidence="4 9" id="KW-0863">Zinc-finger</keyword>
<protein>
    <recommendedName>
        <fullName evidence="10">C2H2-type domain-containing protein</fullName>
    </recommendedName>
</protein>
<evidence type="ECO:0000256" key="7">
    <source>
        <dbReference type="ARBA" id="ARBA00023163"/>
    </source>
</evidence>
<evidence type="ECO:0000313" key="11">
    <source>
        <dbReference type="EMBL" id="KAH3897338.1"/>
    </source>
</evidence>
<keyword evidence="8" id="KW-0539">Nucleus</keyword>
<evidence type="ECO:0000256" key="4">
    <source>
        <dbReference type="ARBA" id="ARBA00022771"/>
    </source>
</evidence>
<dbReference type="PROSITE" id="PS50157">
    <property type="entry name" value="ZINC_FINGER_C2H2_2"/>
    <property type="match status" value="2"/>
</dbReference>
<keyword evidence="5" id="KW-0862">Zinc</keyword>
<feature type="domain" description="C2H2-type" evidence="10">
    <location>
        <begin position="31"/>
        <end position="58"/>
    </location>
</feature>
<evidence type="ECO:0000256" key="9">
    <source>
        <dbReference type="PROSITE-ProRule" id="PRU00042"/>
    </source>
</evidence>
<dbReference type="GO" id="GO:0000981">
    <property type="term" value="F:DNA-binding transcription factor activity, RNA polymerase II-specific"/>
    <property type="evidence" value="ECO:0007669"/>
    <property type="project" value="TreeGrafter"/>
</dbReference>
<keyword evidence="3" id="KW-0677">Repeat</keyword>
<dbReference type="SMART" id="SM00355">
    <property type="entry name" value="ZnF_C2H2"/>
    <property type="match status" value="2"/>
</dbReference>
<reference evidence="11" key="1">
    <citation type="journal article" date="2019" name="bioRxiv">
        <title>The Genome of the Zebra Mussel, Dreissena polymorpha: A Resource for Invasive Species Research.</title>
        <authorList>
            <person name="McCartney M.A."/>
            <person name="Auch B."/>
            <person name="Kono T."/>
            <person name="Mallez S."/>
            <person name="Zhang Y."/>
            <person name="Obille A."/>
            <person name="Becker A."/>
            <person name="Abrahante J.E."/>
            <person name="Garbe J."/>
            <person name="Badalamenti J.P."/>
            <person name="Herman A."/>
            <person name="Mangelson H."/>
            <person name="Liachko I."/>
            <person name="Sullivan S."/>
            <person name="Sone E.D."/>
            <person name="Koren S."/>
            <person name="Silverstein K.A.T."/>
            <person name="Beckman K.B."/>
            <person name="Gohl D.M."/>
        </authorList>
    </citation>
    <scope>NUCLEOTIDE SEQUENCE</scope>
    <source>
        <strain evidence="11">Duluth1</strain>
        <tissue evidence="11">Whole animal</tissue>
    </source>
</reference>
<keyword evidence="2" id="KW-0479">Metal-binding</keyword>
<name>A0A9D4NMB2_DREPO</name>
<dbReference type="PANTHER" id="PTHR14196:SF12">
    <property type="entry name" value="ZINC FINGER PROTEIN 208-LIKE"/>
    <property type="match status" value="1"/>
</dbReference>
<evidence type="ECO:0000256" key="8">
    <source>
        <dbReference type="ARBA" id="ARBA00023242"/>
    </source>
</evidence>
<dbReference type="EMBL" id="JAIWYP010000001">
    <property type="protein sequence ID" value="KAH3897338.1"/>
    <property type="molecule type" value="Genomic_DNA"/>
</dbReference>